<dbReference type="EMBL" id="LAVV01012746">
    <property type="protein sequence ID" value="KNZ46366.1"/>
    <property type="molecule type" value="Genomic_DNA"/>
</dbReference>
<evidence type="ECO:0000313" key="2">
    <source>
        <dbReference type="Proteomes" id="UP000037035"/>
    </source>
</evidence>
<accession>A0A0L6UCX5</accession>
<gene>
    <name evidence="1" type="ORF">VP01_7326g3</name>
</gene>
<feature type="non-terminal residue" evidence="1">
    <location>
        <position position="1"/>
    </location>
</feature>
<dbReference type="AlphaFoldDB" id="A0A0L6UCX5"/>
<keyword evidence="2" id="KW-1185">Reference proteome</keyword>
<dbReference type="Pfam" id="PF14223">
    <property type="entry name" value="Retrotran_gag_2"/>
    <property type="match status" value="1"/>
</dbReference>
<dbReference type="VEuPathDB" id="FungiDB:VP01_7326g3"/>
<protein>
    <submittedName>
        <fullName evidence="1">Uncharacterized protein</fullName>
    </submittedName>
</protein>
<proteinExistence type="predicted"/>
<dbReference type="OrthoDB" id="2517503at2759"/>
<organism evidence="1 2">
    <name type="scientific">Puccinia sorghi</name>
    <dbReference type="NCBI Taxonomy" id="27349"/>
    <lineage>
        <taxon>Eukaryota</taxon>
        <taxon>Fungi</taxon>
        <taxon>Dikarya</taxon>
        <taxon>Basidiomycota</taxon>
        <taxon>Pucciniomycotina</taxon>
        <taxon>Pucciniomycetes</taxon>
        <taxon>Pucciniales</taxon>
        <taxon>Pucciniaceae</taxon>
        <taxon>Puccinia</taxon>
    </lineage>
</organism>
<dbReference type="Proteomes" id="UP000037035">
    <property type="component" value="Unassembled WGS sequence"/>
</dbReference>
<name>A0A0L6UCX5_9BASI</name>
<reference evidence="1 2" key="1">
    <citation type="submission" date="2015-08" db="EMBL/GenBank/DDBJ databases">
        <title>Next Generation Sequencing and Analysis of the Genome of Puccinia sorghi L Schw, the Causal Agent of Maize Common Rust.</title>
        <authorList>
            <person name="Rochi L."/>
            <person name="Burguener G."/>
            <person name="Darino M."/>
            <person name="Turjanski A."/>
            <person name="Kreff E."/>
            <person name="Dieguez M.J."/>
            <person name="Sacco F."/>
        </authorList>
    </citation>
    <scope>NUCLEOTIDE SEQUENCE [LARGE SCALE GENOMIC DNA]</scope>
    <source>
        <strain evidence="1 2">RO10H11247</strain>
    </source>
</reference>
<comment type="caution">
    <text evidence="1">The sequence shown here is derived from an EMBL/GenBank/DDBJ whole genome shotgun (WGS) entry which is preliminary data.</text>
</comment>
<sequence>KNQGFRCSSTTNGDKKFVTNTTKDDPQAMWIKLESHYQLKAIANQAKLHNDFLTFKFKGSNIDQFITNLTSHISHINAVSLRTGIPTDFEIHKNLSCEYILDKIPTHLVHTRKVLLQNQPLTIEKITDLLKNRRRDETLVWLKTDESVMKALA</sequence>
<evidence type="ECO:0000313" key="1">
    <source>
        <dbReference type="EMBL" id="KNZ46366.1"/>
    </source>
</evidence>